<dbReference type="Proteomes" id="UP000266113">
    <property type="component" value="Unassembled WGS sequence"/>
</dbReference>
<dbReference type="SUPFAM" id="SSF117396">
    <property type="entry name" value="TM1631-like"/>
    <property type="match status" value="1"/>
</dbReference>
<sequence>MHGRNPNWFGASREQRYDYLYLPRELEQMRLAIDQMVQHARLMFVMANNCYRGW</sequence>
<evidence type="ECO:0000313" key="1">
    <source>
        <dbReference type="EMBL" id="RIE17687.1"/>
    </source>
</evidence>
<dbReference type="OrthoDB" id="9780310at2"/>
<dbReference type="EMBL" id="QXIY01000001">
    <property type="protein sequence ID" value="RIE17687.1"/>
    <property type="molecule type" value="Genomic_DNA"/>
</dbReference>
<accession>A0A398E0Q6</accession>
<gene>
    <name evidence="1" type="ORF">SMC1_00445</name>
</gene>
<proteinExistence type="predicted"/>
<dbReference type="RefSeq" id="WP_119084848.1">
    <property type="nucleotide sequence ID" value="NZ_QXIY01000001.1"/>
</dbReference>
<name>A0A398E0Q6_9BACT</name>
<protein>
    <submittedName>
        <fullName evidence="1">DUF72 domain-containing protein</fullName>
    </submittedName>
</protein>
<organism evidence="1 2">
    <name type="scientific">Candidatus Cryosericum septentrionale</name>
    <dbReference type="NCBI Taxonomy" id="2290913"/>
    <lineage>
        <taxon>Bacteria</taxon>
        <taxon>Pseudomonadati</taxon>
        <taxon>Caldisericota/Cryosericota group</taxon>
        <taxon>Candidatus Cryosericota</taxon>
        <taxon>Candidatus Cryosericia</taxon>
        <taxon>Candidatus Cryosericales</taxon>
        <taxon>Candidatus Cryosericaceae</taxon>
        <taxon>Candidatus Cryosericum</taxon>
    </lineage>
</organism>
<evidence type="ECO:0000313" key="2">
    <source>
        <dbReference type="Proteomes" id="UP000266113"/>
    </source>
</evidence>
<reference evidence="1 2" key="1">
    <citation type="submission" date="2018-09" db="EMBL/GenBank/DDBJ databases">
        <title>Discovery and Ecogenomic Context for Candidatus Cryosericales, a Global Caldiserica Order Active in Thawing Permafrost.</title>
        <authorList>
            <person name="Martinez M.A."/>
            <person name="Woodcroft B.J."/>
            <person name="Ignacio Espinoza J.C."/>
            <person name="Zayed A."/>
            <person name="Singleton C.M."/>
            <person name="Boyd J."/>
            <person name="Li Y.-F."/>
            <person name="Purvine S."/>
            <person name="Maughan H."/>
            <person name="Hodgkins S.B."/>
            <person name="Anderson D."/>
            <person name="Sederholm M."/>
            <person name="Temperton B."/>
            <person name="Saleska S.R."/>
            <person name="Tyson G.W."/>
            <person name="Rich V.I."/>
        </authorList>
    </citation>
    <scope>NUCLEOTIDE SEQUENCE [LARGE SCALE GENOMIC DNA]</scope>
    <source>
        <strain evidence="1 2">SMC1</strain>
    </source>
</reference>
<dbReference type="Gene3D" id="3.20.20.410">
    <property type="entry name" value="Protein of unknown function UPF0759"/>
    <property type="match status" value="1"/>
</dbReference>
<comment type="caution">
    <text evidence="1">The sequence shown here is derived from an EMBL/GenBank/DDBJ whole genome shotgun (WGS) entry which is preliminary data.</text>
</comment>
<dbReference type="AlphaFoldDB" id="A0A398E0Q6"/>
<dbReference type="InterPro" id="IPR036520">
    <property type="entry name" value="UPF0759_sf"/>
</dbReference>
<keyword evidence="2" id="KW-1185">Reference proteome</keyword>